<name>W9GHL1_9MICO</name>
<dbReference type="AlphaFoldDB" id="W9GHL1"/>
<dbReference type="EMBL" id="AWQS01000105">
    <property type="protein sequence ID" value="EWT05545.1"/>
    <property type="molecule type" value="Genomic_DNA"/>
</dbReference>
<organism evidence="1 2">
    <name type="scientific">Intrasporangium chromatireducens Q5-1</name>
    <dbReference type="NCBI Taxonomy" id="584657"/>
    <lineage>
        <taxon>Bacteria</taxon>
        <taxon>Bacillati</taxon>
        <taxon>Actinomycetota</taxon>
        <taxon>Actinomycetes</taxon>
        <taxon>Micrococcales</taxon>
        <taxon>Intrasporangiaceae</taxon>
        <taxon>Intrasporangium</taxon>
    </lineage>
</organism>
<reference evidence="2" key="1">
    <citation type="submission" date="2013-08" db="EMBL/GenBank/DDBJ databases">
        <title>Intrasporangium oryzae NRRL B-24470.</title>
        <authorList>
            <person name="Liu H."/>
            <person name="Wang G."/>
        </authorList>
    </citation>
    <scope>NUCLEOTIDE SEQUENCE [LARGE SCALE GENOMIC DNA]</scope>
    <source>
        <strain evidence="2">Q5-1</strain>
    </source>
</reference>
<evidence type="ECO:0000313" key="2">
    <source>
        <dbReference type="Proteomes" id="UP000019494"/>
    </source>
</evidence>
<evidence type="ECO:0000313" key="1">
    <source>
        <dbReference type="EMBL" id="EWT05545.1"/>
    </source>
</evidence>
<accession>W9GHL1</accession>
<gene>
    <name evidence="1" type="ORF">N864_04055</name>
</gene>
<comment type="caution">
    <text evidence="1">The sequence shown here is derived from an EMBL/GenBank/DDBJ whole genome shotgun (WGS) entry which is preliminary data.</text>
</comment>
<protein>
    <submittedName>
        <fullName evidence="1">Uncharacterized protein</fullName>
    </submittedName>
</protein>
<sequence>MNLLDTALAHITLHPLEWDQAVAPGRESAALTGPARSFLGHALWLGGIEMPLLTRSSGSVWLDSAQGLAVVADATGPCRDDLEVLVHPRARIEDLAKAVDWIRVGLRTEPVIDEVESRDHGARTVPTGHLGDAALAELLSTGLAEPDLAADLGGDLADHLRPLPAAAWFGLPSTPDILLLEQALTFVAEHPLQWDQATWQSDGLFGTVRCLGGHALVMSGYQIDPLDPERATSPDGIVGTTRRHVTTRLGLSEEDAAGLFSLSDIDTLADIVLDIEEAAADHLHHDLT</sequence>
<keyword evidence="2" id="KW-1185">Reference proteome</keyword>
<dbReference type="Proteomes" id="UP000019494">
    <property type="component" value="Unassembled WGS sequence"/>
</dbReference>
<proteinExistence type="predicted"/>